<accession>A0A0C3ND61</accession>
<feature type="chain" id="PRO_5002167348" evidence="1">
    <location>
        <begin position="18"/>
        <end position="155"/>
    </location>
</feature>
<reference evidence="2 3" key="1">
    <citation type="journal article" date="2014" name="PLoS Genet.">
        <title>Analysis of the Phlebiopsis gigantea genome, transcriptome and secretome provides insight into its pioneer colonization strategies of wood.</title>
        <authorList>
            <person name="Hori C."/>
            <person name="Ishida T."/>
            <person name="Igarashi K."/>
            <person name="Samejima M."/>
            <person name="Suzuki H."/>
            <person name="Master E."/>
            <person name="Ferreira P."/>
            <person name="Ruiz-Duenas F.J."/>
            <person name="Held B."/>
            <person name="Canessa P."/>
            <person name="Larrondo L.F."/>
            <person name="Schmoll M."/>
            <person name="Druzhinina I.S."/>
            <person name="Kubicek C.P."/>
            <person name="Gaskell J.A."/>
            <person name="Kersten P."/>
            <person name="St John F."/>
            <person name="Glasner J."/>
            <person name="Sabat G."/>
            <person name="Splinter BonDurant S."/>
            <person name="Syed K."/>
            <person name="Yadav J."/>
            <person name="Mgbeahuruike A.C."/>
            <person name="Kovalchuk A."/>
            <person name="Asiegbu F.O."/>
            <person name="Lackner G."/>
            <person name="Hoffmeister D."/>
            <person name="Rencoret J."/>
            <person name="Gutierrez A."/>
            <person name="Sun H."/>
            <person name="Lindquist E."/>
            <person name="Barry K."/>
            <person name="Riley R."/>
            <person name="Grigoriev I.V."/>
            <person name="Henrissat B."/>
            <person name="Kues U."/>
            <person name="Berka R.M."/>
            <person name="Martinez A.T."/>
            <person name="Covert S.F."/>
            <person name="Blanchette R.A."/>
            <person name="Cullen D."/>
        </authorList>
    </citation>
    <scope>NUCLEOTIDE SEQUENCE [LARGE SCALE GENOMIC DNA]</scope>
    <source>
        <strain evidence="2 3">11061_1 CR5-6</strain>
    </source>
</reference>
<dbReference type="Proteomes" id="UP000053257">
    <property type="component" value="Unassembled WGS sequence"/>
</dbReference>
<dbReference type="HOGENOM" id="CLU_1696165_0_0_1"/>
<dbReference type="AlphaFoldDB" id="A0A0C3ND61"/>
<dbReference type="STRING" id="745531.A0A0C3ND61"/>
<evidence type="ECO:0000313" key="3">
    <source>
        <dbReference type="Proteomes" id="UP000053257"/>
    </source>
</evidence>
<organism evidence="2 3">
    <name type="scientific">Phlebiopsis gigantea (strain 11061_1 CR5-6)</name>
    <name type="common">White-rot fungus</name>
    <name type="synonym">Peniophora gigantea</name>
    <dbReference type="NCBI Taxonomy" id="745531"/>
    <lineage>
        <taxon>Eukaryota</taxon>
        <taxon>Fungi</taxon>
        <taxon>Dikarya</taxon>
        <taxon>Basidiomycota</taxon>
        <taxon>Agaricomycotina</taxon>
        <taxon>Agaricomycetes</taxon>
        <taxon>Polyporales</taxon>
        <taxon>Phanerochaetaceae</taxon>
        <taxon>Phlebiopsis</taxon>
    </lineage>
</organism>
<proteinExistence type="predicted"/>
<keyword evidence="1" id="KW-0732">Signal</keyword>
<sequence>MLFAAIALLSAAAAAAAAPALLAARQTAPGPQCAGLGLAVFDIAYNFTLAAYNATGPNANDTGAPLVLGQAGAVDGAEFKVLSTWASFPYNDFPTLSLVHGGLWGNDAAGAERAQGGAPAAGSEPSFVVPPQSATADPVYCGVVRPPLPCLWRVC</sequence>
<evidence type="ECO:0000313" key="2">
    <source>
        <dbReference type="EMBL" id="KIP02454.1"/>
    </source>
</evidence>
<gene>
    <name evidence="2" type="ORF">PHLGIDRAFT_79089</name>
</gene>
<evidence type="ECO:0000256" key="1">
    <source>
        <dbReference type="SAM" id="SignalP"/>
    </source>
</evidence>
<feature type="signal peptide" evidence="1">
    <location>
        <begin position="1"/>
        <end position="17"/>
    </location>
</feature>
<dbReference type="OrthoDB" id="2844016at2759"/>
<name>A0A0C3ND61_PHLG1</name>
<protein>
    <submittedName>
        <fullName evidence="2">Uncharacterized protein</fullName>
    </submittedName>
</protein>
<keyword evidence="3" id="KW-1185">Reference proteome</keyword>
<dbReference type="EMBL" id="KN840674">
    <property type="protein sequence ID" value="KIP02454.1"/>
    <property type="molecule type" value="Genomic_DNA"/>
</dbReference>